<dbReference type="Proteomes" id="UP000077407">
    <property type="component" value="Unassembled WGS sequence"/>
</dbReference>
<sequence length="193" mass="21748">MKTKCFLVLAFVFTVLLSACGNLSGDGNKTTGLSSKTSPKQTIQIAFEALKNGDSKKFNQFIQYKERREGIFIYKDNKLFGNNLDETEKEFIKNFSYDIGEVKENGNVTTAQVKITNRDLSNVYKDIPHYKDAYNPLIEAIKNSDNKMVTTNLKITLNKTDGMWKIQMDAALADALCGGLLKKMLPGFLYNIM</sequence>
<reference evidence="2 3" key="1">
    <citation type="journal article" date="2015" name="Biotechnol. Bioeng.">
        <title>Genome sequence and phenotypic characterization of Caulobacter segnis.</title>
        <authorList>
            <person name="Patel S."/>
            <person name="Fletcher B."/>
            <person name="Scott D.C."/>
            <person name="Ely B."/>
        </authorList>
    </citation>
    <scope>NUCLEOTIDE SEQUENCE [LARGE SCALE GENOMIC DNA]</scope>
    <source>
        <strain evidence="2 3">ERI-2</strain>
    </source>
</reference>
<dbReference type="OrthoDB" id="1904565at2"/>
<dbReference type="PROSITE" id="PS51257">
    <property type="entry name" value="PROKAR_LIPOPROTEIN"/>
    <property type="match status" value="1"/>
</dbReference>
<evidence type="ECO:0000313" key="2">
    <source>
        <dbReference type="EMBL" id="OAA85771.1"/>
    </source>
</evidence>
<organism evidence="2 3">
    <name type="scientific">Clostridium ljungdahlii</name>
    <dbReference type="NCBI Taxonomy" id="1538"/>
    <lineage>
        <taxon>Bacteria</taxon>
        <taxon>Bacillati</taxon>
        <taxon>Bacillota</taxon>
        <taxon>Clostridia</taxon>
        <taxon>Eubacteriales</taxon>
        <taxon>Clostridiaceae</taxon>
        <taxon>Clostridium</taxon>
    </lineage>
</organism>
<feature type="signal peptide" evidence="1">
    <location>
        <begin position="1"/>
        <end position="24"/>
    </location>
</feature>
<name>A0A168N4V5_9CLOT</name>
<keyword evidence="1" id="KW-0732">Signal</keyword>
<dbReference type="PATRIC" id="fig|1538.10.peg.2883"/>
<proteinExistence type="predicted"/>
<feature type="chain" id="PRO_5039311453" evidence="1">
    <location>
        <begin position="25"/>
        <end position="193"/>
    </location>
</feature>
<comment type="caution">
    <text evidence="2">The sequence shown here is derived from an EMBL/GenBank/DDBJ whole genome shotgun (WGS) entry which is preliminary data.</text>
</comment>
<protein>
    <submittedName>
        <fullName evidence="2">Lumazine-binding domain protein</fullName>
    </submittedName>
</protein>
<dbReference type="RefSeq" id="WP_063555917.1">
    <property type="nucleotide sequence ID" value="NZ_LITT01000028.1"/>
</dbReference>
<dbReference type="AlphaFoldDB" id="A0A168N4V5"/>
<evidence type="ECO:0000256" key="1">
    <source>
        <dbReference type="SAM" id="SignalP"/>
    </source>
</evidence>
<evidence type="ECO:0000313" key="3">
    <source>
        <dbReference type="Proteomes" id="UP000077407"/>
    </source>
</evidence>
<accession>A0A168N4V5</accession>
<gene>
    <name evidence="2" type="ORF">WY13_02510</name>
</gene>
<dbReference type="EMBL" id="LITT01000028">
    <property type="protein sequence ID" value="OAA85771.1"/>
    <property type="molecule type" value="Genomic_DNA"/>
</dbReference>